<dbReference type="InterPro" id="IPR050300">
    <property type="entry name" value="GDXG_lipolytic_enzyme"/>
</dbReference>
<feature type="active site" evidence="3">
    <location>
        <position position="189"/>
    </location>
</feature>
<dbReference type="EMBL" id="BAAFSV010000006">
    <property type="protein sequence ID" value="GAB1321100.1"/>
    <property type="molecule type" value="Genomic_DNA"/>
</dbReference>
<dbReference type="PANTHER" id="PTHR48081:SF18">
    <property type="entry name" value="ALPHA_BETA HYDROLASE FOLD-3 DOMAIN-CONTAINING PROTEIN"/>
    <property type="match status" value="1"/>
</dbReference>
<evidence type="ECO:0000256" key="1">
    <source>
        <dbReference type="ARBA" id="ARBA00010515"/>
    </source>
</evidence>
<organism evidence="5 6">
    <name type="scientific">Madurella fahalii</name>
    <dbReference type="NCBI Taxonomy" id="1157608"/>
    <lineage>
        <taxon>Eukaryota</taxon>
        <taxon>Fungi</taxon>
        <taxon>Dikarya</taxon>
        <taxon>Ascomycota</taxon>
        <taxon>Pezizomycotina</taxon>
        <taxon>Sordariomycetes</taxon>
        <taxon>Sordariomycetidae</taxon>
        <taxon>Sordariales</taxon>
        <taxon>Sordariales incertae sedis</taxon>
        <taxon>Madurella</taxon>
    </lineage>
</organism>
<evidence type="ECO:0000256" key="2">
    <source>
        <dbReference type="ARBA" id="ARBA00022801"/>
    </source>
</evidence>
<keyword evidence="6" id="KW-1185">Reference proteome</keyword>
<dbReference type="Proteomes" id="UP001628179">
    <property type="component" value="Unassembled WGS sequence"/>
</dbReference>
<dbReference type="InterPro" id="IPR013094">
    <property type="entry name" value="AB_hydrolase_3"/>
</dbReference>
<dbReference type="GeneID" id="98182052"/>
<gene>
    <name evidence="5" type="ORF">MFIFM68171_11310</name>
</gene>
<accession>A0ABQ0GTN3</accession>
<name>A0ABQ0GTN3_9PEZI</name>
<dbReference type="Pfam" id="PF07859">
    <property type="entry name" value="Abhydrolase_3"/>
    <property type="match status" value="1"/>
</dbReference>
<dbReference type="InterPro" id="IPR029058">
    <property type="entry name" value="AB_hydrolase_fold"/>
</dbReference>
<feature type="domain" description="Alpha/beta hydrolase fold-3" evidence="4">
    <location>
        <begin position="168"/>
        <end position="259"/>
    </location>
</feature>
<dbReference type="InterPro" id="IPR033140">
    <property type="entry name" value="Lipase_GDXG_put_SER_AS"/>
</dbReference>
<comment type="similarity">
    <text evidence="1">Belongs to the 'GDXG' lipolytic enzyme family.</text>
</comment>
<protein>
    <recommendedName>
        <fullName evidence="4">Alpha/beta hydrolase fold-3 domain-containing protein</fullName>
    </recommendedName>
</protein>
<sequence length="355" mass="38810">MAARRPDQSVTEELTIWDSVAFAWLFPLVVGRWLVYYTFCKNAVLHWRQRLALTFLQAQRANFPTRHLRWLVRHGSTRAAIQRYCDRHSIPHKTTTLDATSTSDNPSLSIPPPTLHMLTPNTPHGSGSTLFYLHGGGYVNPLRGAAHCLSSCSVPPLVMQRKSSFSTALRYLVEGMSVQPEDVILAGDSAGGQLVAALLAHLARPSPYAAPLVVRGQFRAALLVSPFTRLPTDAGSYESNDGKDYLSRAQVAGFKAAWKGREDEVWANLCGGGGAAEIWKEVFAGSTDGLVKKHVGAEMVMAGCDTDWRVLEGKTSVLVECEGEVHVQVAVDYVVGYGRGTMLRAIMAWLLTTNS</sequence>
<evidence type="ECO:0000313" key="5">
    <source>
        <dbReference type="EMBL" id="GAB1321100.1"/>
    </source>
</evidence>
<dbReference type="PROSITE" id="PS01174">
    <property type="entry name" value="LIPASE_GDXG_SER"/>
    <property type="match status" value="1"/>
</dbReference>
<dbReference type="SUPFAM" id="SSF53474">
    <property type="entry name" value="alpha/beta-Hydrolases"/>
    <property type="match status" value="1"/>
</dbReference>
<proteinExistence type="inferred from homology"/>
<evidence type="ECO:0000259" key="4">
    <source>
        <dbReference type="Pfam" id="PF07859"/>
    </source>
</evidence>
<dbReference type="PANTHER" id="PTHR48081">
    <property type="entry name" value="AB HYDROLASE SUPERFAMILY PROTEIN C4A8.06C"/>
    <property type="match status" value="1"/>
</dbReference>
<keyword evidence="2" id="KW-0378">Hydrolase</keyword>
<dbReference type="RefSeq" id="XP_070922830.1">
    <property type="nucleotide sequence ID" value="XM_071066729.1"/>
</dbReference>
<dbReference type="Gene3D" id="3.40.50.1820">
    <property type="entry name" value="alpha/beta hydrolase"/>
    <property type="match status" value="1"/>
</dbReference>
<reference evidence="5 6" key="1">
    <citation type="submission" date="2024-09" db="EMBL/GenBank/DDBJ databases">
        <title>Itraconazole resistance in Madurella fahalii resulting from another homologue of gene encoding cytochrome P450 14-alpha sterol demethylase (CYP51).</title>
        <authorList>
            <person name="Yoshioka I."/>
            <person name="Fahal A.H."/>
            <person name="Kaneko S."/>
            <person name="Yaguchi T."/>
        </authorList>
    </citation>
    <scope>NUCLEOTIDE SEQUENCE [LARGE SCALE GENOMIC DNA]</scope>
    <source>
        <strain evidence="5 6">IFM 68171</strain>
    </source>
</reference>
<comment type="caution">
    <text evidence="5">The sequence shown here is derived from an EMBL/GenBank/DDBJ whole genome shotgun (WGS) entry which is preliminary data.</text>
</comment>
<evidence type="ECO:0000256" key="3">
    <source>
        <dbReference type="PROSITE-ProRule" id="PRU10038"/>
    </source>
</evidence>
<evidence type="ECO:0000313" key="6">
    <source>
        <dbReference type="Proteomes" id="UP001628179"/>
    </source>
</evidence>